<evidence type="ECO:0000313" key="3">
    <source>
        <dbReference type="Proteomes" id="UP001374535"/>
    </source>
</evidence>
<dbReference type="Proteomes" id="UP001374535">
    <property type="component" value="Chromosome 11"/>
</dbReference>
<proteinExistence type="predicted"/>
<feature type="transmembrane region" description="Helical" evidence="1">
    <location>
        <begin position="27"/>
        <end position="44"/>
    </location>
</feature>
<sequence length="143" mass="15821">MEVVDRPRWQRVDDDVEVRDRQRHRNLLLISPVSHFVFLLVLFVRLKRHVFSRLTVAVAPSEAKRLTAALHERAELVLQAEHGVLEHVLGPYEARGDGLVGGEVVPLGNDSDELVHGVKEGSGVSSVGPDWTIGGDVVRDPVV</sequence>
<keyword evidence="3" id="KW-1185">Reference proteome</keyword>
<dbReference type="AlphaFoldDB" id="A0AAQ3MHM7"/>
<protein>
    <submittedName>
        <fullName evidence="2">Uncharacterized protein</fullName>
    </submittedName>
</protein>
<name>A0AAQ3MHM7_VIGMU</name>
<evidence type="ECO:0000313" key="2">
    <source>
        <dbReference type="EMBL" id="WVY91232.1"/>
    </source>
</evidence>
<evidence type="ECO:0000256" key="1">
    <source>
        <dbReference type="SAM" id="Phobius"/>
    </source>
</evidence>
<dbReference type="EMBL" id="CP144690">
    <property type="protein sequence ID" value="WVY91232.1"/>
    <property type="molecule type" value="Genomic_DNA"/>
</dbReference>
<accession>A0AAQ3MHM7</accession>
<keyword evidence="1" id="KW-0812">Transmembrane</keyword>
<keyword evidence="1" id="KW-0472">Membrane</keyword>
<keyword evidence="1" id="KW-1133">Transmembrane helix</keyword>
<reference evidence="2 3" key="1">
    <citation type="journal article" date="2023" name="Life. Sci Alliance">
        <title>Evolutionary insights into 3D genome organization and epigenetic landscape of Vigna mungo.</title>
        <authorList>
            <person name="Junaid A."/>
            <person name="Singh B."/>
            <person name="Bhatia S."/>
        </authorList>
    </citation>
    <scope>NUCLEOTIDE SEQUENCE [LARGE SCALE GENOMIC DNA]</scope>
    <source>
        <strain evidence="2">Urdbean</strain>
    </source>
</reference>
<organism evidence="2 3">
    <name type="scientific">Vigna mungo</name>
    <name type="common">Black gram</name>
    <name type="synonym">Phaseolus mungo</name>
    <dbReference type="NCBI Taxonomy" id="3915"/>
    <lineage>
        <taxon>Eukaryota</taxon>
        <taxon>Viridiplantae</taxon>
        <taxon>Streptophyta</taxon>
        <taxon>Embryophyta</taxon>
        <taxon>Tracheophyta</taxon>
        <taxon>Spermatophyta</taxon>
        <taxon>Magnoliopsida</taxon>
        <taxon>eudicotyledons</taxon>
        <taxon>Gunneridae</taxon>
        <taxon>Pentapetalae</taxon>
        <taxon>rosids</taxon>
        <taxon>fabids</taxon>
        <taxon>Fabales</taxon>
        <taxon>Fabaceae</taxon>
        <taxon>Papilionoideae</taxon>
        <taxon>50 kb inversion clade</taxon>
        <taxon>NPAAA clade</taxon>
        <taxon>indigoferoid/millettioid clade</taxon>
        <taxon>Phaseoleae</taxon>
        <taxon>Vigna</taxon>
    </lineage>
</organism>
<gene>
    <name evidence="2" type="ORF">V8G54_036746</name>
</gene>